<dbReference type="Proteomes" id="UP001454036">
    <property type="component" value="Unassembled WGS sequence"/>
</dbReference>
<organism evidence="2 3">
    <name type="scientific">Lithospermum erythrorhizon</name>
    <name type="common">Purple gromwell</name>
    <name type="synonym">Lithospermum officinale var. erythrorhizon</name>
    <dbReference type="NCBI Taxonomy" id="34254"/>
    <lineage>
        <taxon>Eukaryota</taxon>
        <taxon>Viridiplantae</taxon>
        <taxon>Streptophyta</taxon>
        <taxon>Embryophyta</taxon>
        <taxon>Tracheophyta</taxon>
        <taxon>Spermatophyta</taxon>
        <taxon>Magnoliopsida</taxon>
        <taxon>eudicotyledons</taxon>
        <taxon>Gunneridae</taxon>
        <taxon>Pentapetalae</taxon>
        <taxon>asterids</taxon>
        <taxon>lamiids</taxon>
        <taxon>Boraginales</taxon>
        <taxon>Boraginaceae</taxon>
        <taxon>Boraginoideae</taxon>
        <taxon>Lithospermeae</taxon>
        <taxon>Lithospermum</taxon>
    </lineage>
</organism>
<dbReference type="AlphaFoldDB" id="A0AAV3RBN2"/>
<accession>A0AAV3RBN2</accession>
<reference evidence="2 3" key="1">
    <citation type="submission" date="2024-01" db="EMBL/GenBank/DDBJ databases">
        <title>The complete chloroplast genome sequence of Lithospermum erythrorhizon: insights into the phylogenetic relationship among Boraginaceae species and the maternal lineages of purple gromwells.</title>
        <authorList>
            <person name="Okada T."/>
            <person name="Watanabe K."/>
        </authorList>
    </citation>
    <scope>NUCLEOTIDE SEQUENCE [LARGE SCALE GENOMIC DNA]</scope>
</reference>
<name>A0AAV3RBN2_LITER</name>
<protein>
    <recommendedName>
        <fullName evidence="1">MULE transposase domain-containing protein</fullName>
    </recommendedName>
</protein>
<sequence>MYKQQILTVVALDPNNGWWPIVWAVVEQENKDNWRWFIGFLIQDLKIVPTMHMTFISDKEKGLESSMYELLPRCEHRTCVQYLYKNFKLANNRGDFRDKLWECARASNQEWFNSAMEHLKDVDEKDYEWLQTHAPEQNRWCKAFYPLIVKSDMLCNNMSESFHSFILHARDKPIITMLETIRKK</sequence>
<evidence type="ECO:0000313" key="3">
    <source>
        <dbReference type="Proteomes" id="UP001454036"/>
    </source>
</evidence>
<dbReference type="PANTHER" id="PTHR31973:SF187">
    <property type="entry name" value="MUTATOR TRANSPOSASE MUDRA PROTEIN"/>
    <property type="match status" value="1"/>
</dbReference>
<proteinExistence type="predicted"/>
<gene>
    <name evidence="2" type="ORF">LIER_25711</name>
</gene>
<evidence type="ECO:0000259" key="1">
    <source>
        <dbReference type="Pfam" id="PF10551"/>
    </source>
</evidence>
<dbReference type="PANTHER" id="PTHR31973">
    <property type="entry name" value="POLYPROTEIN, PUTATIVE-RELATED"/>
    <property type="match status" value="1"/>
</dbReference>
<evidence type="ECO:0000313" key="2">
    <source>
        <dbReference type="EMBL" id="GAA0171747.1"/>
    </source>
</evidence>
<feature type="domain" description="MULE transposase" evidence="1">
    <location>
        <begin position="2"/>
        <end position="86"/>
    </location>
</feature>
<dbReference type="Pfam" id="PF10551">
    <property type="entry name" value="MULE"/>
    <property type="match status" value="1"/>
</dbReference>
<dbReference type="InterPro" id="IPR018289">
    <property type="entry name" value="MULE_transposase_dom"/>
</dbReference>
<dbReference type="EMBL" id="BAABME010007801">
    <property type="protein sequence ID" value="GAA0171747.1"/>
    <property type="molecule type" value="Genomic_DNA"/>
</dbReference>
<comment type="caution">
    <text evidence="2">The sequence shown here is derived from an EMBL/GenBank/DDBJ whole genome shotgun (WGS) entry which is preliminary data.</text>
</comment>
<keyword evidence="3" id="KW-1185">Reference proteome</keyword>